<proteinExistence type="predicted"/>
<organism evidence="1 2">
    <name type="scientific">Corynebacterium poyangense</name>
    <dbReference type="NCBI Taxonomy" id="2684405"/>
    <lineage>
        <taxon>Bacteria</taxon>
        <taxon>Bacillati</taxon>
        <taxon>Actinomycetota</taxon>
        <taxon>Actinomycetes</taxon>
        <taxon>Mycobacteriales</taxon>
        <taxon>Corynebacteriaceae</taxon>
        <taxon>Corynebacterium</taxon>
    </lineage>
</organism>
<dbReference type="Proteomes" id="UP000516320">
    <property type="component" value="Chromosome"/>
</dbReference>
<dbReference type="KEGG" id="cpoy:GP475_10560"/>
<keyword evidence="2" id="KW-1185">Reference proteome</keyword>
<evidence type="ECO:0000313" key="1">
    <source>
        <dbReference type="EMBL" id="QNQ91019.1"/>
    </source>
</evidence>
<dbReference type="AlphaFoldDB" id="A0A7H0SR44"/>
<dbReference type="EMBL" id="CP046884">
    <property type="protein sequence ID" value="QNQ91019.1"/>
    <property type="molecule type" value="Genomic_DNA"/>
</dbReference>
<gene>
    <name evidence="1" type="ORF">GP475_10560</name>
</gene>
<accession>A0A7H0SR44</accession>
<sequence>MREEKNIKKYRSNGYKEPIVDILKFFGVKSSRAAFWTILIIASFASLVAYGSIGSTRGLAGLTVDDRGELQIAINPCGIPVDNVTVSDGFDFREYQFYFARSSYFTFSPEAEESRALYWSGDPKHIQYLVSYSVIRGYRRTFFPGDWPFAPSLYTKGSSFNTDFESLKEELKPGYVLVGNNDRGELREYDIPTAERKLMTLEEFQHCKATYRGLWLR</sequence>
<dbReference type="RefSeq" id="WP_187974329.1">
    <property type="nucleotide sequence ID" value="NZ_CP046884.1"/>
</dbReference>
<reference evidence="1 2" key="1">
    <citation type="submission" date="2019-12" db="EMBL/GenBank/DDBJ databases">
        <title>Corynebacterium sp. nov., isolated from feces of the Anser Albifrons in China.</title>
        <authorList>
            <person name="Liu Q."/>
        </authorList>
    </citation>
    <scope>NUCLEOTIDE SEQUENCE [LARGE SCALE GENOMIC DNA]</scope>
    <source>
        <strain evidence="1 2">4H37-19</strain>
    </source>
</reference>
<evidence type="ECO:0000313" key="2">
    <source>
        <dbReference type="Proteomes" id="UP000516320"/>
    </source>
</evidence>
<name>A0A7H0SR44_9CORY</name>
<protein>
    <submittedName>
        <fullName evidence="1">Uncharacterized protein</fullName>
    </submittedName>
</protein>